<evidence type="ECO:0000313" key="2">
    <source>
        <dbReference type="EMBL" id="GAA1167987.1"/>
    </source>
</evidence>
<comment type="caution">
    <text evidence="2">The sequence shown here is derived from an EMBL/GenBank/DDBJ whole genome shotgun (WGS) entry which is preliminary data.</text>
</comment>
<dbReference type="PANTHER" id="PTHR43072">
    <property type="entry name" value="N-ACETYLTRANSFERASE"/>
    <property type="match status" value="1"/>
</dbReference>
<dbReference type="InterPro" id="IPR016181">
    <property type="entry name" value="Acyl_CoA_acyltransferase"/>
</dbReference>
<dbReference type="InterPro" id="IPR000182">
    <property type="entry name" value="GNAT_dom"/>
</dbReference>
<protein>
    <submittedName>
        <fullName evidence="2">GNAT family N-acetyltransferase</fullName>
    </submittedName>
</protein>
<dbReference type="Pfam" id="PF13420">
    <property type="entry name" value="Acetyltransf_4"/>
    <property type="match status" value="1"/>
</dbReference>
<dbReference type="PROSITE" id="PS51186">
    <property type="entry name" value="GNAT"/>
    <property type="match status" value="1"/>
</dbReference>
<gene>
    <name evidence="2" type="ORF">GCM10009654_26400</name>
</gene>
<dbReference type="RefSeq" id="WP_344274899.1">
    <property type="nucleotide sequence ID" value="NZ_BAAAKV010000020.1"/>
</dbReference>
<proteinExistence type="predicted"/>
<evidence type="ECO:0000259" key="1">
    <source>
        <dbReference type="PROSITE" id="PS51186"/>
    </source>
</evidence>
<feature type="domain" description="N-acetyltransferase" evidence="1">
    <location>
        <begin position="13"/>
        <end position="176"/>
    </location>
</feature>
<dbReference type="Proteomes" id="UP001501371">
    <property type="component" value="Unassembled WGS sequence"/>
</dbReference>
<dbReference type="PANTHER" id="PTHR43072:SF8">
    <property type="entry name" value="ACYLTRANSFERASE FABY-RELATED"/>
    <property type="match status" value="1"/>
</dbReference>
<dbReference type="Gene3D" id="3.40.630.30">
    <property type="match status" value="1"/>
</dbReference>
<sequence>MENPEPTVTASGTVIRGARPTDLKAVGEIYAHYVHHTVVTFDESPPAGEEWWRRLDDLTGRGLPFLIAEVDANVVGYAYAAPWRPKPAYRYTVEDSVYLAPEHTGRGLGGALLDALLDSCGRAGIRQVIAVIADTGSDTSAALHRRFGFTDAGRLAGVGHKHGRRIDTVLMQRSLTDPAGSSRVSP</sequence>
<accession>A0ABN1UTR0</accession>
<evidence type="ECO:0000313" key="3">
    <source>
        <dbReference type="Proteomes" id="UP001501371"/>
    </source>
</evidence>
<name>A0ABN1UTR0_9ACTN</name>
<keyword evidence="3" id="KW-1185">Reference proteome</keyword>
<reference evidence="2 3" key="1">
    <citation type="journal article" date="2019" name="Int. J. Syst. Evol. Microbiol.">
        <title>The Global Catalogue of Microorganisms (GCM) 10K type strain sequencing project: providing services to taxonomists for standard genome sequencing and annotation.</title>
        <authorList>
            <consortium name="The Broad Institute Genomics Platform"/>
            <consortium name="The Broad Institute Genome Sequencing Center for Infectious Disease"/>
            <person name="Wu L."/>
            <person name="Ma J."/>
        </authorList>
    </citation>
    <scope>NUCLEOTIDE SEQUENCE [LARGE SCALE GENOMIC DNA]</scope>
    <source>
        <strain evidence="2 3">JCM 12696</strain>
    </source>
</reference>
<organism evidence="2 3">
    <name type="scientific">Streptomyces hebeiensis</name>
    <dbReference type="NCBI Taxonomy" id="229486"/>
    <lineage>
        <taxon>Bacteria</taxon>
        <taxon>Bacillati</taxon>
        <taxon>Actinomycetota</taxon>
        <taxon>Actinomycetes</taxon>
        <taxon>Kitasatosporales</taxon>
        <taxon>Streptomycetaceae</taxon>
        <taxon>Streptomyces</taxon>
    </lineage>
</organism>
<dbReference type="SUPFAM" id="SSF55729">
    <property type="entry name" value="Acyl-CoA N-acyltransferases (Nat)"/>
    <property type="match status" value="1"/>
</dbReference>
<dbReference type="EMBL" id="BAAAKV010000020">
    <property type="protein sequence ID" value="GAA1167987.1"/>
    <property type="molecule type" value="Genomic_DNA"/>
</dbReference>